<dbReference type="RefSeq" id="WP_131124363.1">
    <property type="nucleotide sequence ID" value="NZ_SIXH01000191.1"/>
</dbReference>
<evidence type="ECO:0000256" key="2">
    <source>
        <dbReference type="ARBA" id="ARBA00022448"/>
    </source>
</evidence>
<organism evidence="5 6">
    <name type="scientific">Streptomyces kasugaensis</name>
    <dbReference type="NCBI Taxonomy" id="1946"/>
    <lineage>
        <taxon>Bacteria</taxon>
        <taxon>Bacillati</taxon>
        <taxon>Actinomycetota</taxon>
        <taxon>Actinomycetes</taxon>
        <taxon>Kitasatosporales</taxon>
        <taxon>Streptomycetaceae</taxon>
        <taxon>Streptomyces</taxon>
    </lineage>
</organism>
<dbReference type="GO" id="GO:0042956">
    <property type="term" value="P:maltodextrin transmembrane transport"/>
    <property type="evidence" value="ECO:0007669"/>
    <property type="project" value="TreeGrafter"/>
</dbReference>
<comment type="caution">
    <text evidence="5">The sequence shown here is derived from an EMBL/GenBank/DDBJ whole genome shotgun (WGS) entry which is preliminary data.</text>
</comment>
<proteinExistence type="inferred from homology"/>
<dbReference type="PANTHER" id="PTHR30061">
    <property type="entry name" value="MALTOSE-BINDING PERIPLASMIC PROTEIN"/>
    <property type="match status" value="1"/>
</dbReference>
<reference evidence="5 6" key="1">
    <citation type="submission" date="2019-02" db="EMBL/GenBank/DDBJ databases">
        <title>Draft Genome Sequence of Streptomyces sp. AM-2504, identified by 16S rRNA comparative analysis as a Streptomyces Kasugaensis strain.</title>
        <authorList>
            <person name="Napolioni V."/>
            <person name="Giuliodori A.M."/>
            <person name="Spurio R."/>
            <person name="Fabbretti A."/>
        </authorList>
    </citation>
    <scope>NUCLEOTIDE SEQUENCE [LARGE SCALE GENOMIC DNA]</scope>
    <source>
        <strain evidence="5 6">AM-2504</strain>
    </source>
</reference>
<feature type="signal peptide" evidence="4">
    <location>
        <begin position="1"/>
        <end position="21"/>
    </location>
</feature>
<dbReference type="GO" id="GO:0055052">
    <property type="term" value="C:ATP-binding cassette (ABC) transporter complex, substrate-binding subunit-containing"/>
    <property type="evidence" value="ECO:0007669"/>
    <property type="project" value="TreeGrafter"/>
</dbReference>
<evidence type="ECO:0000313" key="5">
    <source>
        <dbReference type="EMBL" id="TBO57811.1"/>
    </source>
</evidence>
<dbReference type="PROSITE" id="PS51257">
    <property type="entry name" value="PROKAR_LIPOPROTEIN"/>
    <property type="match status" value="1"/>
</dbReference>
<dbReference type="Pfam" id="PF01547">
    <property type="entry name" value="SBP_bac_1"/>
    <property type="match status" value="1"/>
</dbReference>
<dbReference type="InterPro" id="IPR006059">
    <property type="entry name" value="SBP"/>
</dbReference>
<protein>
    <submittedName>
        <fullName evidence="5">Extracellular solute-binding protein</fullName>
    </submittedName>
</protein>
<evidence type="ECO:0000256" key="1">
    <source>
        <dbReference type="ARBA" id="ARBA00008520"/>
    </source>
</evidence>
<feature type="chain" id="PRO_5038369878" evidence="4">
    <location>
        <begin position="22"/>
        <end position="415"/>
    </location>
</feature>
<evidence type="ECO:0000256" key="3">
    <source>
        <dbReference type="ARBA" id="ARBA00022729"/>
    </source>
</evidence>
<dbReference type="Gene3D" id="3.40.190.10">
    <property type="entry name" value="Periplasmic binding protein-like II"/>
    <property type="match status" value="1"/>
</dbReference>
<dbReference type="EMBL" id="SIXH01000191">
    <property type="protein sequence ID" value="TBO57811.1"/>
    <property type="molecule type" value="Genomic_DNA"/>
</dbReference>
<evidence type="ECO:0000313" key="6">
    <source>
        <dbReference type="Proteomes" id="UP000292452"/>
    </source>
</evidence>
<dbReference type="PANTHER" id="PTHR30061:SF50">
    <property type="entry name" value="MALTOSE_MALTODEXTRIN-BINDING PERIPLASMIC PROTEIN"/>
    <property type="match status" value="1"/>
</dbReference>
<name>A0A4V2JIA7_STRKA</name>
<dbReference type="AlphaFoldDB" id="A0A4V2JIA7"/>
<comment type="similarity">
    <text evidence="1">Belongs to the bacterial solute-binding protein 1 family.</text>
</comment>
<gene>
    <name evidence="5" type="ORF">EYS09_20805</name>
</gene>
<dbReference type="Proteomes" id="UP000292452">
    <property type="component" value="Unassembled WGS sequence"/>
</dbReference>
<accession>A0A4V2JIA7</accession>
<dbReference type="GO" id="GO:0015768">
    <property type="term" value="P:maltose transport"/>
    <property type="evidence" value="ECO:0007669"/>
    <property type="project" value="TreeGrafter"/>
</dbReference>
<dbReference type="GO" id="GO:1901982">
    <property type="term" value="F:maltose binding"/>
    <property type="evidence" value="ECO:0007669"/>
    <property type="project" value="TreeGrafter"/>
</dbReference>
<sequence length="415" mass="43609">MRRTTLPLAVCGLSLSLLATACSSGFDKSEGPAQDSSGKQQLKMLIATSGNAETSAVKAAAAAWAKATGNSVTVDIAQNIDQQLGQSFAGSNPPDVFYTSADQFSTYAKGGSLYAYGGKLKDRDAYSPALTRAFTYDDTLYCAPKDQSTLGLAVNTALWKKAGLTDADYPKTWDDLEAVAKKLTKDGVTGLSVNADYNQLGAFFKQSGSWLTSPDQKKMTAGDKANVAALTYVKKLLTEGVLKFPKDLDSGWGGEAFGKGKAAMTIEGNWLAGAMRKDFPDTAYTVVPLPAGPGGKGTMAFTNCWGIAAKSKHQAAAVDLVNELTSDNNQLKFAKTVGVMPSKKTLLETYKQQNPDSAAWADGTATAQLPVNAPGMRQVMAQFNTSLAQLASSDPAKLLADLQKNGESVLGGSGR</sequence>
<dbReference type="SUPFAM" id="SSF53850">
    <property type="entry name" value="Periplasmic binding protein-like II"/>
    <property type="match status" value="1"/>
</dbReference>
<keyword evidence="2" id="KW-0813">Transport</keyword>
<keyword evidence="6" id="KW-1185">Reference proteome</keyword>
<keyword evidence="3 4" id="KW-0732">Signal</keyword>
<evidence type="ECO:0000256" key="4">
    <source>
        <dbReference type="SAM" id="SignalP"/>
    </source>
</evidence>